<reference evidence="8 9" key="1">
    <citation type="submission" date="2024-03" db="EMBL/GenBank/DDBJ databases">
        <title>Aureococcus anophagefferens CCMP1851 and Kratosvirus quantuckense: Draft genome of a second virus-susceptible host strain in the model system.</title>
        <authorList>
            <person name="Chase E."/>
            <person name="Truchon A.R."/>
            <person name="Schepens W."/>
            <person name="Wilhelm S.W."/>
        </authorList>
    </citation>
    <scope>NUCLEOTIDE SEQUENCE [LARGE SCALE GENOMIC DNA]</scope>
    <source>
        <strain evidence="8 9">CCMP1851</strain>
    </source>
</reference>
<dbReference type="PANTHER" id="PTHR11266">
    <property type="entry name" value="PEROXISOMAL MEMBRANE PROTEIN 2, PXMP2 MPV17"/>
    <property type="match status" value="1"/>
</dbReference>
<feature type="transmembrane region" description="Helical" evidence="6">
    <location>
        <begin position="98"/>
        <end position="117"/>
    </location>
</feature>
<feature type="transmembrane region" description="Helical" evidence="6">
    <location>
        <begin position="184"/>
        <end position="202"/>
    </location>
</feature>
<feature type="signal peptide" evidence="7">
    <location>
        <begin position="1"/>
        <end position="15"/>
    </location>
</feature>
<evidence type="ECO:0000313" key="8">
    <source>
        <dbReference type="EMBL" id="KAK7250354.1"/>
    </source>
</evidence>
<evidence type="ECO:0000256" key="1">
    <source>
        <dbReference type="ARBA" id="ARBA00004141"/>
    </source>
</evidence>
<evidence type="ECO:0000256" key="6">
    <source>
        <dbReference type="RuleBase" id="RU363053"/>
    </source>
</evidence>
<evidence type="ECO:0000256" key="5">
    <source>
        <dbReference type="ARBA" id="ARBA00023136"/>
    </source>
</evidence>
<comment type="subcellular location">
    <subcellularLocation>
        <location evidence="1">Membrane</location>
        <topology evidence="1">Multi-pass membrane protein</topology>
    </subcellularLocation>
</comment>
<keyword evidence="7" id="KW-0732">Signal</keyword>
<keyword evidence="3 6" id="KW-0812">Transmembrane</keyword>
<feature type="transmembrane region" description="Helical" evidence="6">
    <location>
        <begin position="124"/>
        <end position="141"/>
    </location>
</feature>
<comment type="similarity">
    <text evidence="2 6">Belongs to the peroxisomal membrane protein PXMP2/4 family.</text>
</comment>
<name>A0ABR1GBB7_AURAN</name>
<keyword evidence="4 6" id="KW-1133">Transmembrane helix</keyword>
<evidence type="ECO:0000256" key="2">
    <source>
        <dbReference type="ARBA" id="ARBA00006824"/>
    </source>
</evidence>
<evidence type="ECO:0000313" key="9">
    <source>
        <dbReference type="Proteomes" id="UP001363151"/>
    </source>
</evidence>
<evidence type="ECO:0000256" key="3">
    <source>
        <dbReference type="ARBA" id="ARBA00022692"/>
    </source>
</evidence>
<dbReference type="Proteomes" id="UP001363151">
    <property type="component" value="Unassembled WGS sequence"/>
</dbReference>
<evidence type="ECO:0000256" key="4">
    <source>
        <dbReference type="ARBA" id="ARBA00022989"/>
    </source>
</evidence>
<keyword evidence="9" id="KW-1185">Reference proteome</keyword>
<proteinExistence type="inferred from homology"/>
<dbReference type="InterPro" id="IPR007248">
    <property type="entry name" value="Mpv17_PMP22"/>
</dbReference>
<sequence>MKFATALLLLPAVAAINSPRSSLKRASLSVPRGGGLLDSYQEALDSKPILTKASTSLVGFAVSDAMTQAFIEKGDFDLKRLVKMASFGFLLHGTTGHYFYNFLDSVMAGATPAFVAAKVAIDQTLWAPCFMVMFFTYMMLFDGTPELIATKCKNDIFTAVKGSWMTWIPAHTINFAFVPSDMRLLYINAIQIFFNMFMSVIGNKSA</sequence>
<comment type="caution">
    <text evidence="8">The sequence shown here is derived from an EMBL/GenBank/DDBJ whole genome shotgun (WGS) entry which is preliminary data.</text>
</comment>
<dbReference type="PANTHER" id="PTHR11266:SF17">
    <property type="entry name" value="PROTEIN MPV17"/>
    <property type="match status" value="1"/>
</dbReference>
<keyword evidence="5 6" id="KW-0472">Membrane</keyword>
<gene>
    <name evidence="8" type="ORF">SO694_00007463</name>
</gene>
<organism evidence="8 9">
    <name type="scientific">Aureococcus anophagefferens</name>
    <name type="common">Harmful bloom alga</name>
    <dbReference type="NCBI Taxonomy" id="44056"/>
    <lineage>
        <taxon>Eukaryota</taxon>
        <taxon>Sar</taxon>
        <taxon>Stramenopiles</taxon>
        <taxon>Ochrophyta</taxon>
        <taxon>Pelagophyceae</taxon>
        <taxon>Pelagomonadales</taxon>
        <taxon>Pelagomonadaceae</taxon>
        <taxon>Aureococcus</taxon>
    </lineage>
</organism>
<accession>A0ABR1GBB7</accession>
<protein>
    <submittedName>
        <fullName evidence="8">Peroxisomal membrane protein</fullName>
    </submittedName>
</protein>
<evidence type="ECO:0000256" key="7">
    <source>
        <dbReference type="SAM" id="SignalP"/>
    </source>
</evidence>
<feature type="chain" id="PRO_5045045162" evidence="7">
    <location>
        <begin position="16"/>
        <end position="206"/>
    </location>
</feature>
<dbReference type="Pfam" id="PF04117">
    <property type="entry name" value="Mpv17_PMP22"/>
    <property type="match status" value="1"/>
</dbReference>
<dbReference type="EMBL" id="JBBJCI010000037">
    <property type="protein sequence ID" value="KAK7250354.1"/>
    <property type="molecule type" value="Genomic_DNA"/>
</dbReference>